<dbReference type="GO" id="GO:0009399">
    <property type="term" value="P:nitrogen fixation"/>
    <property type="evidence" value="ECO:0007669"/>
    <property type="project" value="InterPro"/>
</dbReference>
<name>A0A242MRA7_CABSO</name>
<evidence type="ECO:0000313" key="2">
    <source>
        <dbReference type="Proteomes" id="UP000195221"/>
    </source>
</evidence>
<gene>
    <name evidence="1" type="ORF">PAMC26577_17345</name>
</gene>
<comment type="caution">
    <text evidence="1">The sequence shown here is derived from an EMBL/GenBank/DDBJ whole genome shotgun (WGS) entry which is preliminary data.</text>
</comment>
<organism evidence="1 2">
    <name type="scientific">Caballeronia sordidicola</name>
    <name type="common">Burkholderia sordidicola</name>
    <dbReference type="NCBI Taxonomy" id="196367"/>
    <lineage>
        <taxon>Bacteria</taxon>
        <taxon>Pseudomonadati</taxon>
        <taxon>Pseudomonadota</taxon>
        <taxon>Betaproteobacteria</taxon>
        <taxon>Burkholderiales</taxon>
        <taxon>Burkholderiaceae</taxon>
        <taxon>Caballeronia</taxon>
    </lineage>
</organism>
<dbReference type="GO" id="GO:0030151">
    <property type="term" value="F:molybdenum ion binding"/>
    <property type="evidence" value="ECO:0007669"/>
    <property type="project" value="InterPro"/>
</dbReference>
<sequence>MHRTRADLIAASANPHSSDTVLFATLLCAHDERHLLGLSREQTAWLYTRHFGGLAAPIAKVGIQSEENAAFVETLSRFLLSHSADSADTTNAQCVATIIAHACLRPDHLWRDLGLGGRDEVTAMLGRYFPALAMRNTDGTRWKKFLARELALSMGMAPQPAPGCPDCEDFGFCFGPGT</sequence>
<accession>A0A242MRA7</accession>
<reference evidence="1 2" key="1">
    <citation type="submission" date="2017-03" db="EMBL/GenBank/DDBJ databases">
        <title>Genome analysis of strain PAMC 26577.</title>
        <authorList>
            <person name="Oh H.-M."/>
            <person name="Yang J.-A."/>
        </authorList>
    </citation>
    <scope>NUCLEOTIDE SEQUENCE [LARGE SCALE GENOMIC DNA]</scope>
    <source>
        <strain evidence="1 2">PAMC 26577</strain>
    </source>
</reference>
<dbReference type="EMBL" id="NBTZ01000074">
    <property type="protein sequence ID" value="OTP73850.1"/>
    <property type="molecule type" value="Genomic_DNA"/>
</dbReference>
<dbReference type="AlphaFoldDB" id="A0A242MRA7"/>
<dbReference type="Pfam" id="PF04891">
    <property type="entry name" value="NifQ"/>
    <property type="match status" value="1"/>
</dbReference>
<protein>
    <submittedName>
        <fullName evidence="1">Nitrogenase FeMo-cofactor synthesis molybdenum delivery protein NifQ</fullName>
    </submittedName>
</protein>
<dbReference type="InterPro" id="IPR006975">
    <property type="entry name" value="NifQ"/>
</dbReference>
<proteinExistence type="predicted"/>
<dbReference type="Proteomes" id="UP000195221">
    <property type="component" value="Unassembled WGS sequence"/>
</dbReference>
<dbReference type="RefSeq" id="WP_236873461.1">
    <property type="nucleotide sequence ID" value="NZ_MSRG01000024.1"/>
</dbReference>
<evidence type="ECO:0000313" key="1">
    <source>
        <dbReference type="EMBL" id="OTP73850.1"/>
    </source>
</evidence>